<feature type="domain" description="Extradiol ring-cleavage dioxygenase class III enzyme subunit B" evidence="1">
    <location>
        <begin position="6"/>
        <end position="262"/>
    </location>
</feature>
<evidence type="ECO:0000259" key="1">
    <source>
        <dbReference type="Pfam" id="PF02900"/>
    </source>
</evidence>
<dbReference type="CDD" id="cd07951">
    <property type="entry name" value="ED_3B_N_AMMECR1"/>
    <property type="match status" value="1"/>
</dbReference>
<dbReference type="Pfam" id="PF02900">
    <property type="entry name" value="LigB"/>
    <property type="match status" value="1"/>
</dbReference>
<dbReference type="EMBL" id="MGEK01000004">
    <property type="protein sequence ID" value="OGL83025.1"/>
    <property type="molecule type" value="Genomic_DNA"/>
</dbReference>
<evidence type="ECO:0000313" key="3">
    <source>
        <dbReference type="Proteomes" id="UP000176846"/>
    </source>
</evidence>
<sequence>MALVFAAIVPHSPIFIPDIGKDNLAELQHTIQALQQISKQLVMASPETIICITNHPVGKDNLNNALVFNLNSHYQTNFEEFGEYGNTFMIPGDPALTYHLKHRFDSERDKYPIAVTSEQKLDGSISSPLFYLLKGQPNIHLVPMSDTIEDDRPEFVLGGRLRRPIYQEKKRIGLFAIMNLSHRLNDKSPAGYSPKAKSFDQRVIAAITKNKVTTLLRLKKETLLEVKECAVRPLLLLFGILKNTNYTPDLLSYESPFGIGHAVINLKL</sequence>
<reference evidence="2 3" key="1">
    <citation type="journal article" date="2016" name="Nat. Commun.">
        <title>Thousands of microbial genomes shed light on interconnected biogeochemical processes in an aquifer system.</title>
        <authorList>
            <person name="Anantharaman K."/>
            <person name="Brown C.T."/>
            <person name="Hug L.A."/>
            <person name="Sharon I."/>
            <person name="Castelle C.J."/>
            <person name="Probst A.J."/>
            <person name="Thomas B.C."/>
            <person name="Singh A."/>
            <person name="Wilkins M.J."/>
            <person name="Karaoz U."/>
            <person name="Brodie E.L."/>
            <person name="Williams K.H."/>
            <person name="Hubbard S.S."/>
            <person name="Banfield J.F."/>
        </authorList>
    </citation>
    <scope>NUCLEOTIDE SEQUENCE [LARGE SCALE GENOMIC DNA]</scope>
</reference>
<dbReference type="InterPro" id="IPR004183">
    <property type="entry name" value="Xdiol_dOase_suB"/>
</dbReference>
<protein>
    <recommendedName>
        <fullName evidence="1">Extradiol ring-cleavage dioxygenase class III enzyme subunit B domain-containing protein</fullName>
    </recommendedName>
</protein>
<dbReference type="GO" id="GO:0008198">
    <property type="term" value="F:ferrous iron binding"/>
    <property type="evidence" value="ECO:0007669"/>
    <property type="project" value="InterPro"/>
</dbReference>
<gene>
    <name evidence="2" type="ORF">A2936_03695</name>
</gene>
<organism evidence="2 3">
    <name type="scientific">Candidatus Uhrbacteria bacterium RIFCSPLOWO2_01_FULL_47_25</name>
    <dbReference type="NCBI Taxonomy" id="1802402"/>
    <lineage>
        <taxon>Bacteria</taxon>
        <taxon>Candidatus Uhriibacteriota</taxon>
    </lineage>
</organism>
<accession>A0A1F7UXN5</accession>
<dbReference type="Proteomes" id="UP000176846">
    <property type="component" value="Unassembled WGS sequence"/>
</dbReference>
<name>A0A1F7UXN5_9BACT</name>
<dbReference type="AlphaFoldDB" id="A0A1F7UXN5"/>
<proteinExistence type="predicted"/>
<dbReference type="Gene3D" id="3.40.830.10">
    <property type="entry name" value="LigB-like"/>
    <property type="match status" value="1"/>
</dbReference>
<dbReference type="GO" id="GO:0016702">
    <property type="term" value="F:oxidoreductase activity, acting on single donors with incorporation of molecular oxygen, incorporation of two atoms of oxygen"/>
    <property type="evidence" value="ECO:0007669"/>
    <property type="project" value="UniProtKB-ARBA"/>
</dbReference>
<evidence type="ECO:0000313" key="2">
    <source>
        <dbReference type="EMBL" id="OGL83025.1"/>
    </source>
</evidence>
<comment type="caution">
    <text evidence="2">The sequence shown here is derived from an EMBL/GenBank/DDBJ whole genome shotgun (WGS) entry which is preliminary data.</text>
</comment>
<dbReference type="SUPFAM" id="SSF53213">
    <property type="entry name" value="LigB-like"/>
    <property type="match status" value="1"/>
</dbReference>